<feature type="domain" description="Anthranilate synthase component I N-terminal" evidence="4">
    <location>
        <begin position="89"/>
        <end position="236"/>
    </location>
</feature>
<dbReference type="Pfam" id="PF00425">
    <property type="entry name" value="Chorismate_bind"/>
    <property type="match status" value="1"/>
</dbReference>
<dbReference type="InterPro" id="IPR015890">
    <property type="entry name" value="Chorismate_C"/>
</dbReference>
<keyword evidence="5" id="KW-0032">Aminotransferase</keyword>
<accession>A0ABT5L1V2</accession>
<keyword evidence="2 5" id="KW-0808">Transferase</keyword>
<evidence type="ECO:0000256" key="2">
    <source>
        <dbReference type="ARBA" id="ARBA00022679"/>
    </source>
</evidence>
<dbReference type="EC" id="2.6.1.85" evidence="1"/>
<dbReference type="PRINTS" id="PR00095">
    <property type="entry name" value="ANTSNTHASEI"/>
</dbReference>
<protein>
    <recommendedName>
        <fullName evidence="1">aminodeoxychorismate synthase</fullName>
        <ecNumber evidence="1">2.6.1.85</ecNumber>
    </recommendedName>
</protein>
<dbReference type="EMBL" id="JAQQXP010000001">
    <property type="protein sequence ID" value="MDC8831019.1"/>
    <property type="molecule type" value="Genomic_DNA"/>
</dbReference>
<evidence type="ECO:0000313" key="6">
    <source>
        <dbReference type="Proteomes" id="UP001218788"/>
    </source>
</evidence>
<dbReference type="PANTHER" id="PTHR11236:SF50">
    <property type="entry name" value="AMINODEOXYCHORISMATE SYNTHASE COMPONENT 1"/>
    <property type="match status" value="1"/>
</dbReference>
<dbReference type="Gene3D" id="3.60.120.10">
    <property type="entry name" value="Anthranilate synthase"/>
    <property type="match status" value="1"/>
</dbReference>
<gene>
    <name evidence="5" type="primary">pabB</name>
    <name evidence="5" type="ORF">OIK42_09615</name>
</gene>
<comment type="caution">
    <text evidence="5">The sequence shown here is derived from an EMBL/GenBank/DDBJ whole genome shotgun (WGS) entry which is preliminary data.</text>
</comment>
<feature type="domain" description="Chorismate-utilising enzyme C-terminal" evidence="3">
    <location>
        <begin position="271"/>
        <end position="524"/>
    </location>
</feature>
<dbReference type="InterPro" id="IPR019999">
    <property type="entry name" value="Anth_synth_I-like"/>
</dbReference>
<proteinExistence type="predicted"/>
<reference evidence="5 6" key="1">
    <citation type="submission" date="2022-10" db="EMBL/GenBank/DDBJ databases">
        <title>Alteromonas sp. chi3 Genome sequencing.</title>
        <authorList>
            <person name="Park S."/>
        </authorList>
    </citation>
    <scope>NUCLEOTIDE SEQUENCE [LARGE SCALE GENOMIC DNA]</scope>
    <source>
        <strain evidence="6">chi3</strain>
    </source>
</reference>
<evidence type="ECO:0000259" key="3">
    <source>
        <dbReference type="Pfam" id="PF00425"/>
    </source>
</evidence>
<dbReference type="InterPro" id="IPR005802">
    <property type="entry name" value="ADC_synth_comp_1"/>
</dbReference>
<evidence type="ECO:0000259" key="4">
    <source>
        <dbReference type="Pfam" id="PF04715"/>
    </source>
</evidence>
<dbReference type="InterPro" id="IPR005801">
    <property type="entry name" value="ADC_synthase"/>
</dbReference>
<dbReference type="GO" id="GO:0046820">
    <property type="term" value="F:4-amino-4-deoxychorismate synthase activity"/>
    <property type="evidence" value="ECO:0007669"/>
    <property type="project" value="UniProtKB-EC"/>
</dbReference>
<name>A0ABT5L1V2_9ALTE</name>
<dbReference type="InterPro" id="IPR006805">
    <property type="entry name" value="Anth_synth_I_N"/>
</dbReference>
<dbReference type="Pfam" id="PF04715">
    <property type="entry name" value="Anth_synt_I_N"/>
    <property type="match status" value="1"/>
</dbReference>
<sequence>MLTNYGHGVLLFLGSHSHLDEETVYYPMSTTGTNKTIFDLSGTPVSRDRKGHVPCYLLTIVKLLMSQLDYNFEPTSLSLTEVSLAATCTIQDVFAAVAQTDGALLLDSGASQESGSRFDIALWQPLLTLTSKQGETRVASADGAIIKKFRGDHSPLKVAQSYIQAFQLSVDTSEVEQSLYNTLPMVLGLAGFCSYDLGRYFETLPSLNPAEYECPDMMLGIYDRALIHDTHTNRWYFCHTSGVAVPDFNNWLNASCRAFRLTTPWQSNLTQTDYNTALGKVHDYLTAGDCYQVNFAQRFKAGFSGDVWPAYRLLTQANNAPFSAFLNTGNSTLLSLSPERFIQCRDGIIETKPIKGTRPRSTDPIQDERNAAALLSAEKDRAENLMIVDLLRNDISKHSAPGSVSVPDLFKLESYAAVHHMVSRIRSRLSADSHPLDLLQGCFPGGSITGAPKIRAMEIIEELEPNRRAPYCGSMVYLGLKNDLDSSICIRTLLAEQNQLYCWAGGGIVLDSVANEEFQETLDKVARILPVLESTIEKA</sequence>
<evidence type="ECO:0000256" key="1">
    <source>
        <dbReference type="ARBA" id="ARBA00013139"/>
    </source>
</evidence>
<dbReference type="PANTHER" id="PTHR11236">
    <property type="entry name" value="AMINOBENZOATE/ANTHRANILATE SYNTHASE"/>
    <property type="match status" value="1"/>
</dbReference>
<keyword evidence="6" id="KW-1185">Reference proteome</keyword>
<dbReference type="SUPFAM" id="SSF56322">
    <property type="entry name" value="ADC synthase"/>
    <property type="match status" value="1"/>
</dbReference>
<dbReference type="RefSeq" id="WP_273640060.1">
    <property type="nucleotide sequence ID" value="NZ_JAQQXP010000001.1"/>
</dbReference>
<evidence type="ECO:0000313" key="5">
    <source>
        <dbReference type="EMBL" id="MDC8831019.1"/>
    </source>
</evidence>
<dbReference type="Proteomes" id="UP001218788">
    <property type="component" value="Unassembled WGS sequence"/>
</dbReference>
<organism evidence="5 6">
    <name type="scientific">Alteromonas gilva</name>
    <dbReference type="NCBI Taxonomy" id="2987522"/>
    <lineage>
        <taxon>Bacteria</taxon>
        <taxon>Pseudomonadati</taxon>
        <taxon>Pseudomonadota</taxon>
        <taxon>Gammaproteobacteria</taxon>
        <taxon>Alteromonadales</taxon>
        <taxon>Alteromonadaceae</taxon>
        <taxon>Alteromonas/Salinimonas group</taxon>
        <taxon>Alteromonas</taxon>
    </lineage>
</organism>
<dbReference type="NCBIfam" id="TIGR00553">
    <property type="entry name" value="pabB"/>
    <property type="match status" value="1"/>
</dbReference>